<keyword evidence="12" id="KW-1185">Reference proteome</keyword>
<dbReference type="GO" id="GO:0006826">
    <property type="term" value="P:iron ion transport"/>
    <property type="evidence" value="ECO:0007669"/>
    <property type="project" value="TreeGrafter"/>
</dbReference>
<evidence type="ECO:0000259" key="10">
    <source>
        <dbReference type="PROSITE" id="PS51384"/>
    </source>
</evidence>
<keyword evidence="2" id="KW-0813">Transport</keyword>
<keyword evidence="5" id="KW-0406">Ion transport</keyword>
<accession>A0A2S4L9J1</accession>
<evidence type="ECO:0000256" key="8">
    <source>
        <dbReference type="SAM" id="Phobius"/>
    </source>
</evidence>
<dbReference type="EMBL" id="PKSG01000071">
    <property type="protein sequence ID" value="POR39115.1"/>
    <property type="molecule type" value="Genomic_DNA"/>
</dbReference>
<dbReference type="GO" id="GO:0006879">
    <property type="term" value="P:intracellular iron ion homeostasis"/>
    <property type="evidence" value="ECO:0007669"/>
    <property type="project" value="TreeGrafter"/>
</dbReference>
<dbReference type="Pfam" id="PF01794">
    <property type="entry name" value="Ferric_reduct"/>
    <property type="match status" value="1"/>
</dbReference>
<keyword evidence="6 8" id="KW-0472">Membrane</keyword>
<dbReference type="Proteomes" id="UP000237481">
    <property type="component" value="Unassembled WGS sequence"/>
</dbReference>
<comment type="subcellular location">
    <subcellularLocation>
        <location evidence="1">Membrane</location>
        <topology evidence="1">Multi-pass membrane protein</topology>
    </subcellularLocation>
</comment>
<keyword evidence="3 8" id="KW-0812">Transmembrane</keyword>
<dbReference type="SFLD" id="SFLDG01168">
    <property type="entry name" value="Ferric_reductase_subgroup_(FRE"/>
    <property type="match status" value="1"/>
</dbReference>
<dbReference type="AlphaFoldDB" id="A0A2S4L9J1"/>
<dbReference type="InterPro" id="IPR039261">
    <property type="entry name" value="FNR_nucleotide-bd"/>
</dbReference>
<dbReference type="InterPro" id="IPR051410">
    <property type="entry name" value="Ferric/Cupric_Reductase"/>
</dbReference>
<evidence type="ECO:0000256" key="6">
    <source>
        <dbReference type="ARBA" id="ARBA00023136"/>
    </source>
</evidence>
<evidence type="ECO:0000256" key="2">
    <source>
        <dbReference type="ARBA" id="ARBA00022448"/>
    </source>
</evidence>
<name>A0A2S4L9J1_9HYPO</name>
<dbReference type="GO" id="GO:0005886">
    <property type="term" value="C:plasma membrane"/>
    <property type="evidence" value="ECO:0007669"/>
    <property type="project" value="TreeGrafter"/>
</dbReference>
<dbReference type="PANTHER" id="PTHR32361">
    <property type="entry name" value="FERRIC/CUPRIC REDUCTASE TRANSMEMBRANE COMPONENT"/>
    <property type="match status" value="1"/>
</dbReference>
<dbReference type="InterPro" id="IPR013112">
    <property type="entry name" value="FAD-bd_8"/>
</dbReference>
<reference evidence="11 12" key="1">
    <citation type="submission" date="2018-01" db="EMBL/GenBank/DDBJ databases">
        <title>Harnessing the power of phylogenomics to disentangle the directionality and signatures of interkingdom host jumping in the parasitic fungal genus Tolypocladium.</title>
        <authorList>
            <person name="Quandt C.A."/>
            <person name="Patterson W."/>
            <person name="Spatafora J.W."/>
        </authorList>
    </citation>
    <scope>NUCLEOTIDE SEQUENCE [LARGE SCALE GENOMIC DNA]</scope>
    <source>
        <strain evidence="11 12">NRBC 100945</strain>
    </source>
</reference>
<dbReference type="SUPFAM" id="SSF52343">
    <property type="entry name" value="Ferredoxin reductase-like, C-terminal NADP-linked domain"/>
    <property type="match status" value="1"/>
</dbReference>
<keyword evidence="7" id="KW-0325">Glycoprotein</keyword>
<dbReference type="CDD" id="cd06186">
    <property type="entry name" value="NOX_Duox_like_FAD_NADP"/>
    <property type="match status" value="1"/>
</dbReference>
<dbReference type="GO" id="GO:0000293">
    <property type="term" value="F:ferric-chelate reductase activity"/>
    <property type="evidence" value="ECO:0007669"/>
    <property type="project" value="TreeGrafter"/>
</dbReference>
<dbReference type="InterPro" id="IPR013130">
    <property type="entry name" value="Fe3_Rdtase_TM_dom"/>
</dbReference>
<feature type="transmembrane region" description="Helical" evidence="8">
    <location>
        <begin position="233"/>
        <end position="251"/>
    </location>
</feature>
<organism evidence="11 12">
    <name type="scientific">Tolypocladium paradoxum</name>
    <dbReference type="NCBI Taxonomy" id="94208"/>
    <lineage>
        <taxon>Eukaryota</taxon>
        <taxon>Fungi</taxon>
        <taxon>Dikarya</taxon>
        <taxon>Ascomycota</taxon>
        <taxon>Pezizomycotina</taxon>
        <taxon>Sordariomycetes</taxon>
        <taxon>Hypocreomycetidae</taxon>
        <taxon>Hypocreales</taxon>
        <taxon>Ophiocordycipitaceae</taxon>
        <taxon>Tolypocladium</taxon>
    </lineage>
</organism>
<evidence type="ECO:0000256" key="7">
    <source>
        <dbReference type="ARBA" id="ARBA00023180"/>
    </source>
</evidence>
<dbReference type="InterPro" id="IPR017927">
    <property type="entry name" value="FAD-bd_FR_type"/>
</dbReference>
<feature type="domain" description="FAD-binding FR-type" evidence="10">
    <location>
        <begin position="432"/>
        <end position="572"/>
    </location>
</feature>
<keyword evidence="4 8" id="KW-1133">Transmembrane helix</keyword>
<dbReference type="Pfam" id="PF08022">
    <property type="entry name" value="FAD_binding_8"/>
    <property type="match status" value="1"/>
</dbReference>
<evidence type="ECO:0000313" key="12">
    <source>
        <dbReference type="Proteomes" id="UP000237481"/>
    </source>
</evidence>
<feature type="transmembrane region" description="Helical" evidence="8">
    <location>
        <begin position="157"/>
        <end position="180"/>
    </location>
</feature>
<feature type="chain" id="PRO_5015510394" description="FAD-binding FR-type domain-containing protein" evidence="9">
    <location>
        <begin position="25"/>
        <end position="723"/>
    </location>
</feature>
<evidence type="ECO:0000256" key="1">
    <source>
        <dbReference type="ARBA" id="ARBA00004141"/>
    </source>
</evidence>
<sequence>MRPLLRLALLSHLLWAAQPAFAEAENTCSSACRKCFKSVVFGPADPAESKFEQSCRNRLALSSSYLCFHLYCAAEARDAALAALNDSCQEILHAPIPPFSLVANYTADDIARLRRINKDDSFGPDEPLNEVALPSPDFFRVWNETLDALAYVQRHHFLYGVAMTLFWALVVAFGISNKLFQVLSCLRGNRPGSCPTGASGSWLKRNVTVPATFGYRGLSWFGTVPPRIQSLTIFAYLVINIVFSVHGYRITEENFYFPTREKQILRHVSDRTGIISFACFPLIWLTGVRNNLAIWLTGWNYSTYNNFHRWTARIATIQAIVHSIGYTVLILREGGWDYYLAWWWPSQWYWNAGQLAILAMTALLPCSFYWIRRRHYETFLVLHIALSLLVLLFMLGHVSIFKGRYDGFFWVPIYIWAVDRLMRFIRIIAFNPTFWRSNASAVYSESANIIRLTVPFDKAAYKVKPGTYYYLMVLDDTRCWESHPFTVASVSSQDPSGKSLGDQVPLLDSDENLGGAADDDDAMRLESSTKNMTFLIRPYDGFSRRLRNLAGVESPTPLRVLVDGPYGHPQRLGQYHHLLFIVGGSGVVTALSYLQSLTGAPRGSLKSIQLHWAVREAALARDVLRNEFNNAPSTSNVAFSVDLYMSLQTGDLAIGQMPGVWQHSRRLDAGAVVMSAVARAGNHDALAVVACGPAKMADDSRLAVVDALRSRSRIDYFEESFGW</sequence>
<dbReference type="PANTHER" id="PTHR32361:SF9">
    <property type="entry name" value="FERRIC REDUCTASE TRANSMEMBRANE COMPONENT 3-RELATED"/>
    <property type="match status" value="1"/>
</dbReference>
<feature type="signal peptide" evidence="9">
    <location>
        <begin position="1"/>
        <end position="24"/>
    </location>
</feature>
<feature type="transmembrane region" description="Helical" evidence="8">
    <location>
        <begin position="310"/>
        <end position="329"/>
    </location>
</feature>
<dbReference type="PROSITE" id="PS51384">
    <property type="entry name" value="FAD_FR"/>
    <property type="match status" value="1"/>
</dbReference>
<comment type="caution">
    <text evidence="11">The sequence shown here is derived from an EMBL/GenBank/DDBJ whole genome shotgun (WGS) entry which is preliminary data.</text>
</comment>
<evidence type="ECO:0000313" key="11">
    <source>
        <dbReference type="EMBL" id="POR39115.1"/>
    </source>
</evidence>
<evidence type="ECO:0000256" key="5">
    <source>
        <dbReference type="ARBA" id="ARBA00023065"/>
    </source>
</evidence>
<gene>
    <name evidence="11" type="ORF">TPAR_00674</name>
</gene>
<dbReference type="GO" id="GO:0015677">
    <property type="term" value="P:copper ion import"/>
    <property type="evidence" value="ECO:0007669"/>
    <property type="project" value="TreeGrafter"/>
</dbReference>
<evidence type="ECO:0000256" key="9">
    <source>
        <dbReference type="SAM" id="SignalP"/>
    </source>
</evidence>
<protein>
    <recommendedName>
        <fullName evidence="10">FAD-binding FR-type domain-containing protein</fullName>
    </recommendedName>
</protein>
<dbReference type="Gene3D" id="3.40.50.80">
    <property type="entry name" value="Nucleotide-binding domain of ferredoxin-NADP reductase (FNR) module"/>
    <property type="match status" value="1"/>
</dbReference>
<evidence type="ECO:0000256" key="3">
    <source>
        <dbReference type="ARBA" id="ARBA00022692"/>
    </source>
</evidence>
<dbReference type="OrthoDB" id="167398at2759"/>
<feature type="transmembrane region" description="Helical" evidence="8">
    <location>
        <begin position="378"/>
        <end position="401"/>
    </location>
</feature>
<proteinExistence type="predicted"/>
<keyword evidence="9" id="KW-0732">Signal</keyword>
<feature type="transmembrane region" description="Helical" evidence="8">
    <location>
        <begin position="349"/>
        <end position="371"/>
    </location>
</feature>
<dbReference type="STRING" id="94208.A0A2S4L9J1"/>
<dbReference type="SFLD" id="SFLDS00052">
    <property type="entry name" value="Ferric_Reductase_Domain"/>
    <property type="match status" value="1"/>
</dbReference>
<evidence type="ECO:0000256" key="4">
    <source>
        <dbReference type="ARBA" id="ARBA00022989"/>
    </source>
</evidence>